<evidence type="ECO:0000313" key="2">
    <source>
        <dbReference type="EMBL" id="MFC3705019.1"/>
    </source>
</evidence>
<dbReference type="InterPro" id="IPR023631">
    <property type="entry name" value="Amidase_dom"/>
</dbReference>
<dbReference type="PANTHER" id="PTHR11895">
    <property type="entry name" value="TRANSAMIDASE"/>
    <property type="match status" value="1"/>
</dbReference>
<feature type="domain" description="Amidase" evidence="1">
    <location>
        <begin position="23"/>
        <end position="441"/>
    </location>
</feature>
<dbReference type="SUPFAM" id="SSF75304">
    <property type="entry name" value="Amidase signature (AS) enzymes"/>
    <property type="match status" value="1"/>
</dbReference>
<evidence type="ECO:0000313" key="3">
    <source>
        <dbReference type="Proteomes" id="UP001595613"/>
    </source>
</evidence>
<sequence length="462" mass="48416">MTAILTIAQAAALIEKRAVSPVELTEAAIARIEQYDGVLHSFVTPTLERARREAATATAEIAAGHYRGPLHGIPYGLKDVFDTAGLLTAAQSRMLGDNVPATDSHAQERLQAAGAVLMGKHATWEHAHGGPSWDVLFPPARNPWNPEHSPAGSSSGSAAAVAAGLCMLAIGTDTGGSIRGPAAACGIAGIKPSFGRVSRRGAMPNSPSQDHVGPLAWCVEDLAIALNALAGHDPLDPASSRLPVPDYRAGLDGSIKGLRIGVPYAWFTEESPVNDETLAAFEAALKVLRALGASVVTVRLPPLVDFEDTKKILALCELFSLHGSGLRERPELYGANFRGRVLAGGLVPAEDYLRAQRVRTTLAAAVQTVLTEVDLLALPTAEPAGKLTPVPASSLFTKLAFNAAFSVSGNPALALCNGFAANGLPFSLQLVGRLFDEATILRVGHRYEGATPWRARRPTAGL</sequence>
<evidence type="ECO:0000259" key="1">
    <source>
        <dbReference type="Pfam" id="PF01425"/>
    </source>
</evidence>
<organism evidence="2 3">
    <name type="scientific">Devosia honganensis</name>
    <dbReference type="NCBI Taxonomy" id="1610527"/>
    <lineage>
        <taxon>Bacteria</taxon>
        <taxon>Pseudomonadati</taxon>
        <taxon>Pseudomonadota</taxon>
        <taxon>Alphaproteobacteria</taxon>
        <taxon>Hyphomicrobiales</taxon>
        <taxon>Devosiaceae</taxon>
        <taxon>Devosia</taxon>
    </lineage>
</organism>
<keyword evidence="3" id="KW-1185">Reference proteome</keyword>
<accession>A0ABV7X383</accession>
<dbReference type="Pfam" id="PF01425">
    <property type="entry name" value="Amidase"/>
    <property type="match status" value="1"/>
</dbReference>
<dbReference type="EMBL" id="JBHRYD010000007">
    <property type="protein sequence ID" value="MFC3705019.1"/>
    <property type="molecule type" value="Genomic_DNA"/>
</dbReference>
<name>A0ABV7X383_9HYPH</name>
<dbReference type="Proteomes" id="UP001595613">
    <property type="component" value="Unassembled WGS sequence"/>
</dbReference>
<reference evidence="3" key="1">
    <citation type="journal article" date="2019" name="Int. J. Syst. Evol. Microbiol.">
        <title>The Global Catalogue of Microorganisms (GCM) 10K type strain sequencing project: providing services to taxonomists for standard genome sequencing and annotation.</title>
        <authorList>
            <consortium name="The Broad Institute Genomics Platform"/>
            <consortium name="The Broad Institute Genome Sequencing Center for Infectious Disease"/>
            <person name="Wu L."/>
            <person name="Ma J."/>
        </authorList>
    </citation>
    <scope>NUCLEOTIDE SEQUENCE [LARGE SCALE GENOMIC DNA]</scope>
    <source>
        <strain evidence="3">KCTC 42281</strain>
    </source>
</reference>
<dbReference type="InterPro" id="IPR000120">
    <property type="entry name" value="Amidase"/>
</dbReference>
<comment type="caution">
    <text evidence="2">The sequence shown here is derived from an EMBL/GenBank/DDBJ whole genome shotgun (WGS) entry which is preliminary data.</text>
</comment>
<dbReference type="InterPro" id="IPR036928">
    <property type="entry name" value="AS_sf"/>
</dbReference>
<gene>
    <name evidence="2" type="ORF">ACFOOL_09640</name>
</gene>
<dbReference type="PANTHER" id="PTHR11895:SF176">
    <property type="entry name" value="AMIDASE AMID-RELATED"/>
    <property type="match status" value="1"/>
</dbReference>
<dbReference type="RefSeq" id="WP_380096747.1">
    <property type="nucleotide sequence ID" value="NZ_JBHRYD010000007.1"/>
</dbReference>
<proteinExistence type="predicted"/>
<protein>
    <submittedName>
        <fullName evidence="2">Amidase</fullName>
    </submittedName>
</protein>
<dbReference type="Gene3D" id="3.90.1300.10">
    <property type="entry name" value="Amidase signature (AS) domain"/>
    <property type="match status" value="1"/>
</dbReference>